<name>A0A3M7Q4Z4_BRAPC</name>
<organism evidence="2 3">
    <name type="scientific">Brachionus plicatilis</name>
    <name type="common">Marine rotifer</name>
    <name type="synonym">Brachionus muelleri</name>
    <dbReference type="NCBI Taxonomy" id="10195"/>
    <lineage>
        <taxon>Eukaryota</taxon>
        <taxon>Metazoa</taxon>
        <taxon>Spiralia</taxon>
        <taxon>Gnathifera</taxon>
        <taxon>Rotifera</taxon>
        <taxon>Eurotatoria</taxon>
        <taxon>Monogononta</taxon>
        <taxon>Pseudotrocha</taxon>
        <taxon>Ploima</taxon>
        <taxon>Brachionidae</taxon>
        <taxon>Brachionus</taxon>
    </lineage>
</organism>
<evidence type="ECO:0000313" key="3">
    <source>
        <dbReference type="Proteomes" id="UP000276133"/>
    </source>
</evidence>
<dbReference type="OrthoDB" id="273345at2759"/>
<dbReference type="PANTHER" id="PTHR11538:SF26">
    <property type="entry name" value="FERREDOXIN-FOLD ANTICODON-BINDING DOMAIN-CONTAINING PROTEIN 1"/>
    <property type="match status" value="1"/>
</dbReference>
<dbReference type="InterPro" id="IPR005121">
    <property type="entry name" value="Fdx_antiC-bd"/>
</dbReference>
<evidence type="ECO:0000259" key="1">
    <source>
        <dbReference type="SMART" id="SM00896"/>
    </source>
</evidence>
<dbReference type="InterPro" id="IPR036690">
    <property type="entry name" value="Fdx_antiC-bd_sf"/>
</dbReference>
<dbReference type="GO" id="GO:0070042">
    <property type="term" value="F:rRNA (uridine-N3-)-methyltransferase activity"/>
    <property type="evidence" value="ECO:0007669"/>
    <property type="project" value="InterPro"/>
</dbReference>
<dbReference type="GO" id="GO:0070475">
    <property type="term" value="P:rRNA base methylation"/>
    <property type="evidence" value="ECO:0007669"/>
    <property type="project" value="InterPro"/>
</dbReference>
<dbReference type="InterPro" id="IPR019446">
    <property type="entry name" value="BMT5-like"/>
</dbReference>
<dbReference type="PANTHER" id="PTHR11538">
    <property type="entry name" value="PHENYLALANYL-TRNA SYNTHETASE"/>
    <property type="match status" value="1"/>
</dbReference>
<dbReference type="Proteomes" id="UP000276133">
    <property type="component" value="Unassembled WGS sequence"/>
</dbReference>
<keyword evidence="3" id="KW-1185">Reference proteome</keyword>
<sequence length="405" mass="47882">MLLGEANFSFTISFLNYCEPKFITTTCFESKDQLVKYNPELVQNNLNKLSELNVFPLFAIDACNLEKHFAREKFDRVIFMFPHVSGRSNLKKNRDLMNRFFISCKNVLADENSAIFVSLAKGQGGTSFEMEPEKRLNKDSWTINEIAQKNDFILTDCFEFKKDKFPYYVSTGFRNQHRSFLTQSGLVHKFQLSTKFQNFDLNHPIKLIENFMSIYLGKQINGQIVKEKLNFDLNDLKDFREIPRERYEIQFANEHKQKLEKINTHLCFDVSGYLKELFALDDIRMVFSKDPRVLKSEEVNDKFKLKKKIVQFSIDRLKWNHDISFWYDVENFDLNEFLDVLRSSSIHIRFIKLVDSFNSCDKYAHCFRLVYESCDQALDWDSSVKIQEQVRLNLTSKLGNTLILR</sequence>
<dbReference type="EC" id="6.1.1.20" evidence="2"/>
<evidence type="ECO:0000313" key="2">
    <source>
        <dbReference type="EMBL" id="RNA06460.1"/>
    </source>
</evidence>
<dbReference type="GO" id="GO:0004826">
    <property type="term" value="F:phenylalanine-tRNA ligase activity"/>
    <property type="evidence" value="ECO:0007669"/>
    <property type="project" value="UniProtKB-EC"/>
</dbReference>
<proteinExistence type="predicted"/>
<gene>
    <name evidence="2" type="ORF">BpHYR1_000391</name>
</gene>
<dbReference type="EMBL" id="REGN01007389">
    <property type="protein sequence ID" value="RNA06460.1"/>
    <property type="molecule type" value="Genomic_DNA"/>
</dbReference>
<dbReference type="AlphaFoldDB" id="A0A3M7Q4Z4"/>
<accession>A0A3M7Q4Z4</accession>
<protein>
    <submittedName>
        <fullName evidence="2">Ferredoxin-fold anticodon-binding domain-containing 1-like protein</fullName>
        <ecNumber evidence="2">6.1.1.20</ecNumber>
    </submittedName>
</protein>
<dbReference type="Pfam" id="PF10354">
    <property type="entry name" value="BMT5-like"/>
    <property type="match status" value="1"/>
</dbReference>
<reference evidence="2 3" key="1">
    <citation type="journal article" date="2018" name="Sci. Rep.">
        <title>Genomic signatures of local adaptation to the degree of environmental predictability in rotifers.</title>
        <authorList>
            <person name="Franch-Gras L."/>
            <person name="Hahn C."/>
            <person name="Garcia-Roger E.M."/>
            <person name="Carmona M.J."/>
            <person name="Serra M."/>
            <person name="Gomez A."/>
        </authorList>
    </citation>
    <scope>NUCLEOTIDE SEQUENCE [LARGE SCALE GENOMIC DNA]</scope>
    <source>
        <strain evidence="2">HYR1</strain>
    </source>
</reference>
<comment type="caution">
    <text evidence="2">The sequence shown here is derived from an EMBL/GenBank/DDBJ whole genome shotgun (WGS) entry which is preliminary data.</text>
</comment>
<dbReference type="STRING" id="10195.A0A3M7Q4Z4"/>
<keyword evidence="2" id="KW-0436">Ligase</keyword>
<dbReference type="SMART" id="SM00896">
    <property type="entry name" value="FDX-ACB"/>
    <property type="match status" value="1"/>
</dbReference>
<feature type="domain" description="FDX-ACB" evidence="1">
    <location>
        <begin position="321"/>
        <end position="403"/>
    </location>
</feature>
<dbReference type="Gene3D" id="3.30.70.380">
    <property type="entry name" value="Ferrodoxin-fold anticodon-binding domain"/>
    <property type="match status" value="1"/>
</dbReference>
<dbReference type="GO" id="GO:0005737">
    <property type="term" value="C:cytoplasm"/>
    <property type="evidence" value="ECO:0007669"/>
    <property type="project" value="TreeGrafter"/>
</dbReference>